<dbReference type="PROSITE" id="PS51459">
    <property type="entry name" value="FIDO"/>
    <property type="match status" value="1"/>
</dbReference>
<accession>A0A6N8JKB9</accession>
<dbReference type="OrthoDB" id="9807853at2"/>
<evidence type="ECO:0000313" key="2">
    <source>
        <dbReference type="EMBL" id="MVX60092.1"/>
    </source>
</evidence>
<dbReference type="Gene3D" id="1.10.3290.10">
    <property type="entry name" value="Fido-like domain"/>
    <property type="match status" value="1"/>
</dbReference>
<comment type="caution">
    <text evidence="2">The sequence shown here is derived from an EMBL/GenBank/DDBJ whole genome shotgun (WGS) entry which is preliminary data.</text>
</comment>
<dbReference type="EMBL" id="WSRR01000002">
    <property type="protein sequence ID" value="MVX60092.1"/>
    <property type="molecule type" value="Genomic_DNA"/>
</dbReference>
<name>A0A6N8JKB9_9ACTN</name>
<dbReference type="Proteomes" id="UP000463388">
    <property type="component" value="Unassembled WGS sequence"/>
</dbReference>
<organism evidence="2 3">
    <name type="scientific">Adlercreutzia mucosicola</name>
    <dbReference type="NCBI Taxonomy" id="580026"/>
    <lineage>
        <taxon>Bacteria</taxon>
        <taxon>Bacillati</taxon>
        <taxon>Actinomycetota</taxon>
        <taxon>Coriobacteriia</taxon>
        <taxon>Eggerthellales</taxon>
        <taxon>Eggerthellaceae</taxon>
        <taxon>Adlercreutzia</taxon>
    </lineage>
</organism>
<evidence type="ECO:0000313" key="3">
    <source>
        <dbReference type="Proteomes" id="UP000463388"/>
    </source>
</evidence>
<dbReference type="AlphaFoldDB" id="A0A6N8JKB9"/>
<keyword evidence="3" id="KW-1185">Reference proteome</keyword>
<dbReference type="Pfam" id="PF02661">
    <property type="entry name" value="Fic"/>
    <property type="match status" value="1"/>
</dbReference>
<dbReference type="RefSeq" id="WP_160344429.1">
    <property type="nucleotide sequence ID" value="NZ_WSRR01000002.1"/>
</dbReference>
<dbReference type="SUPFAM" id="SSF140931">
    <property type="entry name" value="Fic-like"/>
    <property type="match status" value="1"/>
</dbReference>
<dbReference type="InterPro" id="IPR036597">
    <property type="entry name" value="Fido-like_dom_sf"/>
</dbReference>
<dbReference type="InterPro" id="IPR003812">
    <property type="entry name" value="Fido"/>
</dbReference>
<evidence type="ECO:0000259" key="1">
    <source>
        <dbReference type="PROSITE" id="PS51459"/>
    </source>
</evidence>
<feature type="domain" description="Fido" evidence="1">
    <location>
        <begin position="75"/>
        <end position="209"/>
    </location>
</feature>
<reference evidence="2 3" key="1">
    <citation type="submission" date="2019-12" db="EMBL/GenBank/DDBJ databases">
        <title>Microbes associate with the intestines of laboratory mice.</title>
        <authorList>
            <person name="Navarre W."/>
            <person name="Wong E."/>
        </authorList>
    </citation>
    <scope>NUCLEOTIDE SEQUENCE [LARGE SCALE GENOMIC DNA]</scope>
    <source>
        <strain evidence="2 3">NM66_B29</strain>
    </source>
</reference>
<gene>
    <name evidence="2" type="ORF">GKZ27_01200</name>
</gene>
<proteinExistence type="predicted"/>
<protein>
    <submittedName>
        <fullName evidence="2">Cell filamentation protein Fic</fullName>
    </submittedName>
</protein>
<sequence>MTANERLSLEDNIFLAKRNLVDSIWKEARLEGIAVTYPQTADVLEGRVVADLSLEQNLALNNLKQAWRYVLDEPHAIDFETLLHLNLLIGQGGVVRYAGELRDGLVRIGGTDFVPPVPDENQARSEFARILSVEEPVMRALLAFAWTCRSQLFRDGNKRAAQLVANDILVHSGEGILAVPIDAQGEFFELLVAFYESNIPDELISFLWEKCIEKPAIGKASTRQS</sequence>